<dbReference type="GO" id="GO:0008615">
    <property type="term" value="P:pyridoxine biosynthetic process"/>
    <property type="evidence" value="ECO:0007669"/>
    <property type="project" value="UniProtKB-UniRule"/>
</dbReference>
<evidence type="ECO:0000259" key="7">
    <source>
        <dbReference type="Pfam" id="PF02826"/>
    </source>
</evidence>
<feature type="active site" evidence="5">
    <location>
        <position position="208"/>
    </location>
</feature>
<comment type="pathway">
    <text evidence="5">Cofactor biosynthesis; pyridoxine 5'-phosphate biosynthesis; pyridoxine 5'-phosphate from D-erythrose 4-phosphate: step 2/5.</text>
</comment>
<dbReference type="GO" id="GO:0030267">
    <property type="term" value="F:glyoxylate reductase (NADPH) activity"/>
    <property type="evidence" value="ECO:0007669"/>
    <property type="project" value="TreeGrafter"/>
</dbReference>
<evidence type="ECO:0000256" key="1">
    <source>
        <dbReference type="ARBA" id="ARBA00022490"/>
    </source>
</evidence>
<comment type="function">
    <text evidence="5">Catalyzes the oxidation of erythronate-4-phosphate to 3-hydroxy-2-oxo-4-phosphonooxybutanoate.</text>
</comment>
<feature type="binding site" evidence="5">
    <location>
        <position position="258"/>
    </location>
    <ligand>
        <name>substrate</name>
    </ligand>
</feature>
<feature type="domain" description="Erythronate-4-phosphate dehydrogenase dimerisation" evidence="8">
    <location>
        <begin position="302"/>
        <end position="338"/>
    </location>
</feature>
<dbReference type="Pfam" id="PF11890">
    <property type="entry name" value="DUF3410"/>
    <property type="match status" value="1"/>
</dbReference>
<feature type="binding site" evidence="5">
    <location>
        <position position="175"/>
    </location>
    <ligand>
        <name>NAD(+)</name>
        <dbReference type="ChEBI" id="CHEBI:57540"/>
    </ligand>
</feature>
<dbReference type="PANTHER" id="PTHR10996">
    <property type="entry name" value="2-HYDROXYACID DEHYDROGENASE-RELATED"/>
    <property type="match status" value="1"/>
</dbReference>
<dbReference type="AlphaFoldDB" id="A0A069SGB4"/>
<keyword evidence="4 5" id="KW-0664">Pyridoxine biosynthesis</keyword>
<dbReference type="Proteomes" id="UP000027661">
    <property type="component" value="Unassembled WGS sequence"/>
</dbReference>
<keyword evidence="1 5" id="KW-0963">Cytoplasm</keyword>
<evidence type="ECO:0000259" key="8">
    <source>
        <dbReference type="Pfam" id="PF11890"/>
    </source>
</evidence>
<dbReference type="InterPro" id="IPR029753">
    <property type="entry name" value="D-isomer_DH_CS"/>
</dbReference>
<name>A0A069SGB4_PHOVU</name>
<dbReference type="HAMAP" id="MF_01825">
    <property type="entry name" value="PdxB"/>
    <property type="match status" value="1"/>
</dbReference>
<dbReference type="InterPro" id="IPR006140">
    <property type="entry name" value="D-isomer_DH_NAD-bd"/>
</dbReference>
<evidence type="ECO:0000313" key="9">
    <source>
        <dbReference type="EMBL" id="KDS53298.1"/>
    </source>
</evidence>
<dbReference type="GO" id="GO:0046983">
    <property type="term" value="F:protein dimerization activity"/>
    <property type="evidence" value="ECO:0007669"/>
    <property type="project" value="InterPro"/>
</dbReference>
<dbReference type="NCBIfam" id="NF001309">
    <property type="entry name" value="PRK00257.1"/>
    <property type="match status" value="1"/>
</dbReference>
<accession>A0A069SGB4</accession>
<dbReference type="InterPro" id="IPR024531">
    <property type="entry name" value="Erythronate-4-P_DHase_dimer"/>
</dbReference>
<evidence type="ECO:0000256" key="3">
    <source>
        <dbReference type="ARBA" id="ARBA00023027"/>
    </source>
</evidence>
<comment type="similarity">
    <text evidence="5">Belongs to the D-isomer specific 2-hydroxyacid dehydrogenase family. PdxB subfamily.</text>
</comment>
<feature type="binding site" evidence="5">
    <location>
        <position position="67"/>
    </location>
    <ligand>
        <name>substrate</name>
    </ligand>
</feature>
<comment type="subcellular location">
    <subcellularLocation>
        <location evidence="5">Cytoplasm</location>
    </subcellularLocation>
</comment>
<dbReference type="CDD" id="cd12158">
    <property type="entry name" value="ErythrP_dh"/>
    <property type="match status" value="1"/>
</dbReference>
<dbReference type="Pfam" id="PF02826">
    <property type="entry name" value="2-Hacid_dh_C"/>
    <property type="match status" value="1"/>
</dbReference>
<feature type="domain" description="D-isomer specific 2-hydroxyacid dehydrogenase NAD-binding" evidence="7">
    <location>
        <begin position="109"/>
        <end position="256"/>
    </location>
</feature>
<feature type="binding site" evidence="5">
    <location>
        <position position="232"/>
    </location>
    <ligand>
        <name>NAD(+)</name>
        <dbReference type="ChEBI" id="CHEBI:57540"/>
    </ligand>
</feature>
<feature type="binding site" evidence="5">
    <location>
        <position position="147"/>
    </location>
    <ligand>
        <name>NAD(+)</name>
        <dbReference type="ChEBI" id="CHEBI:57540"/>
    </ligand>
</feature>
<comment type="caution">
    <text evidence="9">The sequence shown here is derived from an EMBL/GenBank/DDBJ whole genome shotgun (WGS) entry which is preliminary data.</text>
</comment>
<protein>
    <recommendedName>
        <fullName evidence="5">Erythronate-4-phosphate dehydrogenase</fullName>
        <ecNumber evidence="5">1.1.1.290</ecNumber>
    </recommendedName>
</protein>
<dbReference type="PANTHER" id="PTHR10996:SF283">
    <property type="entry name" value="GLYOXYLATE_HYDROXYPYRUVATE REDUCTASE B"/>
    <property type="match status" value="1"/>
</dbReference>
<keyword evidence="3 5" id="KW-0520">NAD</keyword>
<dbReference type="EC" id="1.1.1.290" evidence="5"/>
<dbReference type="GO" id="GO:0033711">
    <property type="term" value="F:4-phosphoerythronate dehydrogenase activity"/>
    <property type="evidence" value="ECO:0007669"/>
    <property type="project" value="UniProtKB-EC"/>
</dbReference>
<dbReference type="GO" id="GO:0005829">
    <property type="term" value="C:cytosol"/>
    <property type="evidence" value="ECO:0007669"/>
    <property type="project" value="TreeGrafter"/>
</dbReference>
<proteinExistence type="inferred from homology"/>
<evidence type="ECO:0000256" key="2">
    <source>
        <dbReference type="ARBA" id="ARBA00023002"/>
    </source>
</evidence>
<dbReference type="EMBL" id="JNHM01000031">
    <property type="protein sequence ID" value="KDS53298.1"/>
    <property type="molecule type" value="Genomic_DNA"/>
</dbReference>
<dbReference type="GO" id="GO:0016618">
    <property type="term" value="F:hydroxypyruvate reductase [NAD(P)H] activity"/>
    <property type="evidence" value="ECO:0007669"/>
    <property type="project" value="TreeGrafter"/>
</dbReference>
<comment type="catalytic activity">
    <reaction evidence="5">
        <text>4-phospho-D-erythronate + NAD(+) = (R)-3-hydroxy-2-oxo-4-phosphooxybutanoate + NADH + H(+)</text>
        <dbReference type="Rhea" id="RHEA:18829"/>
        <dbReference type="ChEBI" id="CHEBI:15378"/>
        <dbReference type="ChEBI" id="CHEBI:57540"/>
        <dbReference type="ChEBI" id="CHEBI:57945"/>
        <dbReference type="ChEBI" id="CHEBI:58538"/>
        <dbReference type="ChEBI" id="CHEBI:58766"/>
        <dbReference type="EC" id="1.1.1.290"/>
    </reaction>
</comment>
<comment type="caution">
    <text evidence="5">Lacks conserved residue(s) required for the propagation of feature annotation.</text>
</comment>
<dbReference type="InterPro" id="IPR038251">
    <property type="entry name" value="PdxB_dimer_sf"/>
</dbReference>
<gene>
    <name evidence="5" type="primary">pdxB</name>
    <name evidence="9" type="ORF">M099_2608</name>
</gene>
<evidence type="ECO:0000259" key="6">
    <source>
        <dbReference type="Pfam" id="PF00389"/>
    </source>
</evidence>
<feature type="active site" evidence="5">
    <location>
        <position position="237"/>
    </location>
</feature>
<organism evidence="9 10">
    <name type="scientific">Phocaeicola vulgatus str. 3975 RP4</name>
    <dbReference type="NCBI Taxonomy" id="1339352"/>
    <lineage>
        <taxon>Bacteria</taxon>
        <taxon>Pseudomonadati</taxon>
        <taxon>Bacteroidota</taxon>
        <taxon>Bacteroidia</taxon>
        <taxon>Bacteroidales</taxon>
        <taxon>Bacteroidaceae</taxon>
        <taxon>Phocaeicola</taxon>
    </lineage>
</organism>
<reference evidence="9 10" key="1">
    <citation type="submission" date="2014-04" db="EMBL/GenBank/DDBJ databases">
        <authorList>
            <person name="Sears C."/>
            <person name="Carroll K."/>
            <person name="Sack B.R."/>
            <person name="Qadri F."/>
            <person name="Myers L.L."/>
            <person name="Chung G.-T."/>
            <person name="Escheverria P."/>
            <person name="Fraser C.M."/>
            <person name="Sadzewicz L."/>
            <person name="Shefchek K.A."/>
            <person name="Tallon L."/>
            <person name="Das S.P."/>
            <person name="Daugherty S."/>
            <person name="Mongodin E.F."/>
        </authorList>
    </citation>
    <scope>NUCLEOTIDE SEQUENCE [LARGE SCALE GENOMIC DNA]</scope>
    <source>
        <strain evidence="9 10">3975 RP4</strain>
    </source>
</reference>
<comment type="subunit">
    <text evidence="5">Homodimer.</text>
</comment>
<dbReference type="SUPFAM" id="SSF51735">
    <property type="entry name" value="NAD(P)-binding Rossmann-fold domains"/>
    <property type="match status" value="1"/>
</dbReference>
<dbReference type="RefSeq" id="WP_032952957.1">
    <property type="nucleotide sequence ID" value="NZ_JNHM01000031.1"/>
</dbReference>
<sequence length="341" mass="38337">MKIIVDNKIPYIHEAVEQIADEVVYLPGSGFTAGDVRDADALVIRTRTRCNRELLEGSKVKFIATATIGFDHIDVDYCDEAGIVWKNCPGCNAGSVEQYLHSVLLLLKRRKGVRLEESCLGIVGVGHVGSRIQRMAEALGMRVLLNDPPRADRGETEFVDLSVLARECDIITFHTPLNRNGKYKTFHLADADFFAGLQRKPFIVNTSRGEVIETLALLDALKTGRIRDAVIDTWENEPDIHPDLLQKVFLGTPHIAGYSADGKSNATRMALKELCNFFHIQADFKIVPPALPYMDYSSDPEEAFLQVYDPTRDSDALKRHPEEFEHLRGNYPLRREISFLP</sequence>
<dbReference type="InterPro" id="IPR006139">
    <property type="entry name" value="D-isomer_2_OHA_DH_cat_dom"/>
</dbReference>
<dbReference type="UniPathway" id="UPA00244">
    <property type="reaction ID" value="UER00310"/>
</dbReference>
<feature type="active site" description="Proton donor" evidence="5">
    <location>
        <position position="254"/>
    </location>
</feature>
<keyword evidence="2 5" id="KW-0560">Oxidoreductase</keyword>
<evidence type="ECO:0000313" key="10">
    <source>
        <dbReference type="Proteomes" id="UP000027661"/>
    </source>
</evidence>
<dbReference type="InterPro" id="IPR020921">
    <property type="entry name" value="Erythronate-4-P_DHase"/>
</dbReference>
<evidence type="ECO:0000256" key="5">
    <source>
        <dbReference type="HAMAP-Rule" id="MF_01825"/>
    </source>
</evidence>
<dbReference type="Gene3D" id="3.40.50.720">
    <property type="entry name" value="NAD(P)-binding Rossmann-like Domain"/>
    <property type="match status" value="2"/>
</dbReference>
<dbReference type="InterPro" id="IPR050223">
    <property type="entry name" value="D-isomer_2-hydroxyacid_DH"/>
</dbReference>
<evidence type="ECO:0000256" key="4">
    <source>
        <dbReference type="ARBA" id="ARBA00023096"/>
    </source>
</evidence>
<dbReference type="SUPFAM" id="SSF52283">
    <property type="entry name" value="Formate/glycerate dehydrogenase catalytic domain-like"/>
    <property type="match status" value="1"/>
</dbReference>
<feature type="binding site" evidence="5">
    <location>
        <position position="46"/>
    </location>
    <ligand>
        <name>substrate</name>
    </ligand>
</feature>
<dbReference type="Pfam" id="PF00389">
    <property type="entry name" value="2-Hacid_dh"/>
    <property type="match status" value="1"/>
</dbReference>
<dbReference type="PATRIC" id="fig|1339352.3.peg.2506"/>
<dbReference type="Gene3D" id="3.30.1370.170">
    <property type="match status" value="1"/>
</dbReference>
<feature type="binding site" evidence="5">
    <location>
        <position position="257"/>
    </location>
    <ligand>
        <name>NAD(+)</name>
        <dbReference type="ChEBI" id="CHEBI:57540"/>
    </ligand>
</feature>
<dbReference type="PROSITE" id="PS00671">
    <property type="entry name" value="D_2_HYDROXYACID_DH_3"/>
    <property type="match status" value="1"/>
</dbReference>
<dbReference type="GO" id="GO:0051287">
    <property type="term" value="F:NAD binding"/>
    <property type="evidence" value="ECO:0007669"/>
    <property type="project" value="InterPro"/>
</dbReference>
<feature type="domain" description="D-isomer specific 2-hydroxyacid dehydrogenase catalytic" evidence="6">
    <location>
        <begin position="32"/>
        <end position="279"/>
    </location>
</feature>
<dbReference type="InterPro" id="IPR036291">
    <property type="entry name" value="NAD(P)-bd_dom_sf"/>
</dbReference>